<reference evidence="1" key="1">
    <citation type="journal article" date="2020" name="bioRxiv">
        <title>Hybrid origin of Populus tomentosa Carr. identified through genome sequencing and phylogenomic analysis.</title>
        <authorList>
            <person name="An X."/>
            <person name="Gao K."/>
            <person name="Chen Z."/>
            <person name="Li J."/>
            <person name="Yang X."/>
            <person name="Yang X."/>
            <person name="Zhou J."/>
            <person name="Guo T."/>
            <person name="Zhao T."/>
            <person name="Huang S."/>
            <person name="Miao D."/>
            <person name="Khan W.U."/>
            <person name="Rao P."/>
            <person name="Ye M."/>
            <person name="Lei B."/>
            <person name="Liao W."/>
            <person name="Wang J."/>
            <person name="Ji L."/>
            <person name="Li Y."/>
            <person name="Guo B."/>
            <person name="Mustafa N.S."/>
            <person name="Li S."/>
            <person name="Yun Q."/>
            <person name="Keller S.R."/>
            <person name="Mao J."/>
            <person name="Zhang R."/>
            <person name="Strauss S.H."/>
        </authorList>
    </citation>
    <scope>NUCLEOTIDE SEQUENCE</scope>
    <source>
        <strain evidence="1">GM15</strain>
        <tissue evidence="1">Leaf</tissue>
    </source>
</reference>
<evidence type="ECO:0000313" key="1">
    <source>
        <dbReference type="EMBL" id="KAG6736849.1"/>
    </source>
</evidence>
<evidence type="ECO:0000313" key="2">
    <source>
        <dbReference type="Proteomes" id="UP000886885"/>
    </source>
</evidence>
<accession>A0A8X8BZ35</accession>
<dbReference type="OrthoDB" id="1283468at2759"/>
<keyword evidence="2" id="KW-1185">Reference proteome</keyword>
<dbReference type="Proteomes" id="UP000886885">
    <property type="component" value="Unassembled WGS sequence"/>
</dbReference>
<comment type="caution">
    <text evidence="1">The sequence shown here is derived from an EMBL/GenBank/DDBJ whole genome shotgun (WGS) entry which is preliminary data.</text>
</comment>
<protein>
    <submittedName>
        <fullName evidence="1">Uncharacterized protein</fullName>
    </submittedName>
</protein>
<gene>
    <name evidence="1" type="ORF">POTOM_060238</name>
</gene>
<sequence>MTTSTIPSKSLVVLSPSSSSASANIERLLCPENGLFRAILRILRQFSYLHQQESIHSLLSLLGFRESKETATVLAVVGTVQESTVALSEGGIRLGCHCAESPPLPAADSVLVLPLVRHGFTQYGTLRSGSLGVAYLVAKRVIRENRKSGPLFTALYLKQCAGSLQQAYAGVAQPHGLLPVPVSLTRSGYPTIIPEFHRKMIRRKDEKADQLVKIYLSYFSVCRSIRLAKRLDRSILESIVSPSQVTDQWRDRIIDIVHYSRYLLVRYCPKIESMPLCQGVTFCPTWKAIPSRSKDKKGGIFTKLRDEIQYCLMIAHSVPKTLAGITPGSVPYEELVRNIGYPLWSHLVRYPYDQTNDLLSEILNRESIEFVHSFNKFSNPRDYELSRGSPGRLAYSTDAGAGKRRSHPIGNYLSQRLLKPLHNFHNVGSSPITRVSLVKGRVSIQSKSQLSRCSTAYNTETNLVSLIPTGAMLGTCTPDNKSWILSLPSVKRIYLLVDWLVVPGPVATRTARYLSPALSIAGRQGLIGNASRRSLAYRVGRQDQEFRKQGRLKETIAFHPRSLLSGRGLTAASKSNSGRGGACYRNDRNGLFDYLLDKEGSGKLAISDLGWLNETPRRIQRKGVMESIDNGLLARSTRKVELKSDMRVLNQASNPILRHKP</sequence>
<keyword evidence="1" id="KW-0496">Mitochondrion</keyword>
<name>A0A8X8BZ35_POPTO</name>
<dbReference type="AlphaFoldDB" id="A0A8X8BZ35"/>
<organism evidence="1 2">
    <name type="scientific">Populus tomentosa</name>
    <name type="common">Chinese white poplar</name>
    <dbReference type="NCBI Taxonomy" id="118781"/>
    <lineage>
        <taxon>Eukaryota</taxon>
        <taxon>Viridiplantae</taxon>
        <taxon>Streptophyta</taxon>
        <taxon>Embryophyta</taxon>
        <taxon>Tracheophyta</taxon>
        <taxon>Spermatophyta</taxon>
        <taxon>Magnoliopsida</taxon>
        <taxon>eudicotyledons</taxon>
        <taxon>Gunneridae</taxon>
        <taxon>Pentapetalae</taxon>
        <taxon>rosids</taxon>
        <taxon>fabids</taxon>
        <taxon>Malpighiales</taxon>
        <taxon>Salicaceae</taxon>
        <taxon>Saliceae</taxon>
        <taxon>Populus</taxon>
    </lineage>
</organism>
<geneLocation type="mitochondrion" evidence="1"/>
<dbReference type="EMBL" id="JAAWWB010000449">
    <property type="protein sequence ID" value="KAG6736849.1"/>
    <property type="molecule type" value="Genomic_DNA"/>
</dbReference>
<proteinExistence type="predicted"/>